<proteinExistence type="predicted"/>
<dbReference type="InterPro" id="IPR007016">
    <property type="entry name" value="O-antigen_ligase-rel_domated"/>
</dbReference>
<feature type="transmembrane region" description="Helical" evidence="5">
    <location>
        <begin position="178"/>
        <end position="195"/>
    </location>
</feature>
<comment type="subcellular location">
    <subcellularLocation>
        <location evidence="1">Membrane</location>
        <topology evidence="1">Multi-pass membrane protein</topology>
    </subcellularLocation>
</comment>
<dbReference type="AlphaFoldDB" id="A0A940DKP0"/>
<keyword evidence="4 5" id="KW-0472">Membrane</keyword>
<keyword evidence="7" id="KW-0436">Ligase</keyword>
<feature type="transmembrane region" description="Helical" evidence="5">
    <location>
        <begin position="129"/>
        <end position="149"/>
    </location>
</feature>
<feature type="domain" description="O-antigen ligase-related" evidence="6">
    <location>
        <begin position="214"/>
        <end position="353"/>
    </location>
</feature>
<feature type="transmembrane region" description="Helical" evidence="5">
    <location>
        <begin position="343"/>
        <end position="364"/>
    </location>
</feature>
<feature type="transmembrane region" description="Helical" evidence="5">
    <location>
        <begin position="74"/>
        <end position="93"/>
    </location>
</feature>
<accession>A0A940DKP0</accession>
<dbReference type="InterPro" id="IPR051533">
    <property type="entry name" value="WaaL-like"/>
</dbReference>
<evidence type="ECO:0000256" key="3">
    <source>
        <dbReference type="ARBA" id="ARBA00022989"/>
    </source>
</evidence>
<evidence type="ECO:0000256" key="2">
    <source>
        <dbReference type="ARBA" id="ARBA00022692"/>
    </source>
</evidence>
<comment type="caution">
    <text evidence="7">The sequence shown here is derived from an EMBL/GenBank/DDBJ whole genome shotgun (WGS) entry which is preliminary data.</text>
</comment>
<dbReference type="GO" id="GO:0016020">
    <property type="term" value="C:membrane"/>
    <property type="evidence" value="ECO:0007669"/>
    <property type="project" value="UniProtKB-SubCell"/>
</dbReference>
<dbReference type="Pfam" id="PF04932">
    <property type="entry name" value="Wzy_C"/>
    <property type="match status" value="1"/>
</dbReference>
<evidence type="ECO:0000256" key="1">
    <source>
        <dbReference type="ARBA" id="ARBA00004141"/>
    </source>
</evidence>
<feature type="transmembrane region" description="Helical" evidence="5">
    <location>
        <begin position="20"/>
        <end position="39"/>
    </location>
</feature>
<reference evidence="7" key="1">
    <citation type="submission" date="2020-10" db="EMBL/GenBank/DDBJ databases">
        <authorList>
            <person name="Gilroy R."/>
        </authorList>
    </citation>
    <scope>NUCLEOTIDE SEQUENCE</scope>
    <source>
        <strain evidence="7">3924</strain>
    </source>
</reference>
<evidence type="ECO:0000313" key="7">
    <source>
        <dbReference type="EMBL" id="MBO8440261.1"/>
    </source>
</evidence>
<evidence type="ECO:0000256" key="4">
    <source>
        <dbReference type="ARBA" id="ARBA00023136"/>
    </source>
</evidence>
<keyword evidence="3 5" id="KW-1133">Transmembrane helix</keyword>
<gene>
    <name evidence="7" type="ORF">IAC51_06375</name>
</gene>
<dbReference type="Proteomes" id="UP000712007">
    <property type="component" value="Unassembled WGS sequence"/>
</dbReference>
<dbReference type="EMBL" id="JADIMV010000111">
    <property type="protein sequence ID" value="MBO8440261.1"/>
    <property type="molecule type" value="Genomic_DNA"/>
</dbReference>
<organism evidence="7 8">
    <name type="scientific">Candidatus Aphodosoma intestinipullorum</name>
    <dbReference type="NCBI Taxonomy" id="2840674"/>
    <lineage>
        <taxon>Bacteria</taxon>
        <taxon>Pseudomonadati</taxon>
        <taxon>Bacteroidota</taxon>
        <taxon>Bacteroidia</taxon>
        <taxon>Bacteroidales</taxon>
        <taxon>Candidatus Aphodosoma</taxon>
    </lineage>
</organism>
<keyword evidence="2 5" id="KW-0812">Transmembrane</keyword>
<feature type="transmembrane region" description="Helical" evidence="5">
    <location>
        <begin position="227"/>
        <end position="244"/>
    </location>
</feature>
<evidence type="ECO:0000256" key="5">
    <source>
        <dbReference type="SAM" id="Phobius"/>
    </source>
</evidence>
<feature type="transmembrane region" description="Helical" evidence="5">
    <location>
        <begin position="108"/>
        <end position="124"/>
    </location>
</feature>
<feature type="transmembrane region" description="Helical" evidence="5">
    <location>
        <begin position="251"/>
        <end position="269"/>
    </location>
</feature>
<evidence type="ECO:0000313" key="8">
    <source>
        <dbReference type="Proteomes" id="UP000712007"/>
    </source>
</evidence>
<sequence>MSATPTPNRHTISINTISNLNANLNALAAIYIMVAWIRLNHTVIIGYWIFFVTAAADIILNRKYRDLKWSNDKLIYITMIAFFAIIPLWQLAINPDFTDRFFIKEAENHLPFLGIGVIGLFGLNSRIKLIHVGFAMVAAANLVELYILYKAGFDNIIYSENRFQLIEAARNKYVNSHMVVNMYFNTAFLFAIYLLSRSRISYKVKILLLIFTVPIIGQLLISDGRTGFATTILLIGCVIVYMLWRLNHRIVWISLPIITAISILILLQHPRIENVSDDPRFYIWDLGIQMFCDRPMGYGAIDGHRTYVESFFAQCPHDWFYVQYPTKTDIYLMHPHNVFLESSINYGVIGLVVSLAVYLLPLFISEVRRKPFIYCFFLIMFGQCCFDVYNSFPSIAYALGIIIWLQGKWTK</sequence>
<dbReference type="GO" id="GO:0016874">
    <property type="term" value="F:ligase activity"/>
    <property type="evidence" value="ECO:0007669"/>
    <property type="project" value="UniProtKB-KW"/>
</dbReference>
<feature type="transmembrane region" description="Helical" evidence="5">
    <location>
        <begin position="45"/>
        <end position="62"/>
    </location>
</feature>
<evidence type="ECO:0000259" key="6">
    <source>
        <dbReference type="Pfam" id="PF04932"/>
    </source>
</evidence>
<name>A0A940DKP0_9BACT</name>
<feature type="transmembrane region" description="Helical" evidence="5">
    <location>
        <begin position="371"/>
        <end position="389"/>
    </location>
</feature>
<dbReference type="PANTHER" id="PTHR37422">
    <property type="entry name" value="TEICHURONIC ACID BIOSYNTHESIS PROTEIN TUAE"/>
    <property type="match status" value="1"/>
</dbReference>
<dbReference type="PANTHER" id="PTHR37422:SF13">
    <property type="entry name" value="LIPOPOLYSACCHARIDE BIOSYNTHESIS PROTEIN PA4999-RELATED"/>
    <property type="match status" value="1"/>
</dbReference>
<feature type="transmembrane region" description="Helical" evidence="5">
    <location>
        <begin position="202"/>
        <end position="221"/>
    </location>
</feature>
<reference evidence="7" key="2">
    <citation type="journal article" date="2021" name="PeerJ">
        <title>Extensive microbial diversity within the chicken gut microbiome revealed by metagenomics and culture.</title>
        <authorList>
            <person name="Gilroy R."/>
            <person name="Ravi A."/>
            <person name="Getino M."/>
            <person name="Pursley I."/>
            <person name="Horton D.L."/>
            <person name="Alikhan N.F."/>
            <person name="Baker D."/>
            <person name="Gharbi K."/>
            <person name="Hall N."/>
            <person name="Watson M."/>
            <person name="Adriaenssens E.M."/>
            <person name="Foster-Nyarko E."/>
            <person name="Jarju S."/>
            <person name="Secka A."/>
            <person name="Antonio M."/>
            <person name="Oren A."/>
            <person name="Chaudhuri R.R."/>
            <person name="La Ragione R."/>
            <person name="Hildebrand F."/>
            <person name="Pallen M.J."/>
        </authorList>
    </citation>
    <scope>NUCLEOTIDE SEQUENCE</scope>
    <source>
        <strain evidence="7">3924</strain>
    </source>
</reference>
<protein>
    <submittedName>
        <fullName evidence="7">O-antigen ligase family protein</fullName>
    </submittedName>
</protein>